<proteinExistence type="predicted"/>
<name>A0A915J2L6_ROMCU</name>
<evidence type="ECO:0000313" key="1">
    <source>
        <dbReference type="Proteomes" id="UP000887565"/>
    </source>
</evidence>
<reference evidence="2" key="1">
    <citation type="submission" date="2022-11" db="UniProtKB">
        <authorList>
            <consortium name="WormBaseParasite"/>
        </authorList>
    </citation>
    <scope>IDENTIFICATION</scope>
</reference>
<sequence>MSKIGQRNLHVPNSSTIRPMIDDRHAASAEQCSPEQHEACECLHAQLGDQDLLVHWLLPPTTAWNASCQGLLRAVIVLAIRRGKGVVAERSR</sequence>
<dbReference type="Proteomes" id="UP000887565">
    <property type="component" value="Unplaced"/>
</dbReference>
<organism evidence="1 2">
    <name type="scientific">Romanomermis culicivorax</name>
    <name type="common">Nematode worm</name>
    <dbReference type="NCBI Taxonomy" id="13658"/>
    <lineage>
        <taxon>Eukaryota</taxon>
        <taxon>Metazoa</taxon>
        <taxon>Ecdysozoa</taxon>
        <taxon>Nematoda</taxon>
        <taxon>Enoplea</taxon>
        <taxon>Dorylaimia</taxon>
        <taxon>Mermithida</taxon>
        <taxon>Mermithoidea</taxon>
        <taxon>Mermithidae</taxon>
        <taxon>Romanomermis</taxon>
    </lineage>
</organism>
<protein>
    <submittedName>
        <fullName evidence="2">Uncharacterized protein</fullName>
    </submittedName>
</protein>
<accession>A0A915J2L6</accession>
<dbReference type="AlphaFoldDB" id="A0A915J2L6"/>
<keyword evidence="1" id="KW-1185">Reference proteome</keyword>
<dbReference type="WBParaSite" id="nRc.2.0.1.t20645-RA">
    <property type="protein sequence ID" value="nRc.2.0.1.t20645-RA"/>
    <property type="gene ID" value="nRc.2.0.1.g20645"/>
</dbReference>
<evidence type="ECO:0000313" key="2">
    <source>
        <dbReference type="WBParaSite" id="nRc.2.0.1.t20645-RA"/>
    </source>
</evidence>